<protein>
    <submittedName>
        <fullName evidence="6">Transposase</fullName>
    </submittedName>
</protein>
<dbReference type="Proteomes" id="UP000267794">
    <property type="component" value="Chromosome"/>
</dbReference>
<dbReference type="InterPro" id="IPR010095">
    <property type="entry name" value="Cas12f1-like_TNB"/>
</dbReference>
<reference evidence="6 7" key="1">
    <citation type="submission" date="2016-10" db="EMBL/GenBank/DDBJ databases">
        <title>Complete genomic sequencing of Lactobacillus helveticus LH99 and comparative genome analysis.</title>
        <authorList>
            <person name="Li N."/>
            <person name="You C."/>
            <person name="Liu Z."/>
        </authorList>
    </citation>
    <scope>NUCLEOTIDE SEQUENCE [LARGE SCALE GENOMIC DNA]</scope>
    <source>
        <strain evidence="6 7">LH99</strain>
    </source>
</reference>
<dbReference type="NCBIfam" id="TIGR01766">
    <property type="entry name" value="IS200/IS605 family accessory protein TnpB-like domain"/>
    <property type="match status" value="1"/>
</dbReference>
<dbReference type="InterPro" id="IPR001959">
    <property type="entry name" value="Transposase"/>
</dbReference>
<evidence type="ECO:0000256" key="4">
    <source>
        <dbReference type="ARBA" id="ARBA00023172"/>
    </source>
</evidence>
<dbReference type="Pfam" id="PF01385">
    <property type="entry name" value="OrfB_IS605"/>
    <property type="match status" value="1"/>
</dbReference>
<evidence type="ECO:0000256" key="1">
    <source>
        <dbReference type="ARBA" id="ARBA00008761"/>
    </source>
</evidence>
<name>A0A386RBQ4_LACHE</name>
<keyword evidence="4" id="KW-0233">DNA recombination</keyword>
<evidence type="ECO:0000259" key="5">
    <source>
        <dbReference type="Pfam" id="PF01385"/>
    </source>
</evidence>
<proteinExistence type="inferred from homology"/>
<keyword evidence="3" id="KW-0238">DNA-binding</keyword>
<feature type="domain" description="Probable transposase IS891/IS1136/IS1341" evidence="5">
    <location>
        <begin position="2"/>
        <end position="133"/>
    </location>
</feature>
<evidence type="ECO:0000313" key="7">
    <source>
        <dbReference type="Proteomes" id="UP000267794"/>
    </source>
</evidence>
<dbReference type="NCBIfam" id="NF040570">
    <property type="entry name" value="guided_TnpB"/>
    <property type="match status" value="1"/>
</dbReference>
<dbReference type="GO" id="GO:0003677">
    <property type="term" value="F:DNA binding"/>
    <property type="evidence" value="ECO:0007669"/>
    <property type="project" value="UniProtKB-KW"/>
</dbReference>
<dbReference type="GO" id="GO:0032196">
    <property type="term" value="P:transposition"/>
    <property type="evidence" value="ECO:0007669"/>
    <property type="project" value="UniProtKB-KW"/>
</dbReference>
<dbReference type="EMBL" id="CP017982">
    <property type="protein sequence ID" value="AYE60673.1"/>
    <property type="molecule type" value="Genomic_DNA"/>
</dbReference>
<accession>A0A386RBQ4</accession>
<comment type="similarity">
    <text evidence="1">In the C-terminal section; belongs to the transposase 35 family.</text>
</comment>
<evidence type="ECO:0000256" key="3">
    <source>
        <dbReference type="ARBA" id="ARBA00023125"/>
    </source>
</evidence>
<dbReference type="AlphaFoldDB" id="A0A386RBQ4"/>
<organism evidence="6 7">
    <name type="scientific">Lactobacillus helveticus</name>
    <name type="common">Lactobacillus suntoryeus</name>
    <dbReference type="NCBI Taxonomy" id="1587"/>
    <lineage>
        <taxon>Bacteria</taxon>
        <taxon>Bacillati</taxon>
        <taxon>Bacillota</taxon>
        <taxon>Bacilli</taxon>
        <taxon>Lactobacillales</taxon>
        <taxon>Lactobacillaceae</taxon>
        <taxon>Lactobacillus</taxon>
    </lineage>
</organism>
<keyword evidence="2" id="KW-0815">Transposition</keyword>
<evidence type="ECO:0000256" key="2">
    <source>
        <dbReference type="ARBA" id="ARBA00022578"/>
    </source>
</evidence>
<gene>
    <name evidence="6" type="ORF">BC335_0124</name>
</gene>
<evidence type="ECO:0000313" key="6">
    <source>
        <dbReference type="EMBL" id="AYE60673.1"/>
    </source>
</evidence>
<dbReference type="GO" id="GO:0006310">
    <property type="term" value="P:DNA recombination"/>
    <property type="evidence" value="ECO:0007669"/>
    <property type="project" value="UniProtKB-KW"/>
</dbReference>
<sequence length="164" mass="19359">MEISEPEKYSLTGKQVGIDVGVADLVILSNGLKYPSFNSSYFEKKAKIWQKKYSRRRHLVKLLVLQDRNKRVLCPRSLESFTNWQKAQKSKAKYQAKAANQRRDYLHKLTTHLVKQYDVIAIEDLKTKNLQKNHHLAKSIANASWRMFRQMLEMRMVWQETNCS</sequence>